<proteinExistence type="predicted"/>
<dbReference type="InterPro" id="IPR044730">
    <property type="entry name" value="RNase_H-like_dom_plant"/>
</dbReference>
<protein>
    <recommendedName>
        <fullName evidence="1">RNase H type-1 domain-containing protein</fullName>
    </recommendedName>
</protein>
<evidence type="ECO:0000259" key="1">
    <source>
        <dbReference type="Pfam" id="PF13456"/>
    </source>
</evidence>
<dbReference type="CDD" id="cd06222">
    <property type="entry name" value="RNase_H_like"/>
    <property type="match status" value="1"/>
</dbReference>
<keyword evidence="3" id="KW-1185">Reference proteome</keyword>
<dbReference type="Proteomes" id="UP001630127">
    <property type="component" value="Unassembled WGS sequence"/>
</dbReference>
<sequence>MEHCFVHCRDAQQIWDHFNGVLGIANPTADILLKCQLWWVTSSSSIEGCGGVLCDHHGKLIFSFAKYIGPSSNLEAEPFGLLLGLEKCLAANYNPVEVHVITHVGPHDQRLAKDKVLVREALFEANLHATEASLFSSLKNDELFLK</sequence>
<gene>
    <name evidence="2" type="ORF">ACH5RR_032301</name>
</gene>
<evidence type="ECO:0000313" key="3">
    <source>
        <dbReference type="Proteomes" id="UP001630127"/>
    </source>
</evidence>
<name>A0ABD2YLT8_9GENT</name>
<reference evidence="2 3" key="1">
    <citation type="submission" date="2024-11" db="EMBL/GenBank/DDBJ databases">
        <title>A near-complete genome assembly of Cinchona calisaya.</title>
        <authorList>
            <person name="Lian D.C."/>
            <person name="Zhao X.W."/>
            <person name="Wei L."/>
        </authorList>
    </citation>
    <scope>NUCLEOTIDE SEQUENCE [LARGE SCALE GENOMIC DNA]</scope>
    <source>
        <tissue evidence="2">Nenye</tissue>
    </source>
</reference>
<dbReference type="InterPro" id="IPR002156">
    <property type="entry name" value="RNaseH_domain"/>
</dbReference>
<feature type="domain" description="RNase H type-1" evidence="1">
    <location>
        <begin position="43"/>
        <end position="99"/>
    </location>
</feature>
<comment type="caution">
    <text evidence="2">The sequence shown here is derived from an EMBL/GenBank/DDBJ whole genome shotgun (WGS) entry which is preliminary data.</text>
</comment>
<dbReference type="Pfam" id="PF13456">
    <property type="entry name" value="RVT_3"/>
    <property type="match status" value="1"/>
</dbReference>
<accession>A0ABD2YLT8</accession>
<dbReference type="AlphaFoldDB" id="A0ABD2YLT8"/>
<dbReference type="EMBL" id="JBJUIK010000013">
    <property type="protein sequence ID" value="KAL3506919.1"/>
    <property type="molecule type" value="Genomic_DNA"/>
</dbReference>
<evidence type="ECO:0000313" key="2">
    <source>
        <dbReference type="EMBL" id="KAL3506919.1"/>
    </source>
</evidence>
<organism evidence="2 3">
    <name type="scientific">Cinchona calisaya</name>
    <dbReference type="NCBI Taxonomy" id="153742"/>
    <lineage>
        <taxon>Eukaryota</taxon>
        <taxon>Viridiplantae</taxon>
        <taxon>Streptophyta</taxon>
        <taxon>Embryophyta</taxon>
        <taxon>Tracheophyta</taxon>
        <taxon>Spermatophyta</taxon>
        <taxon>Magnoliopsida</taxon>
        <taxon>eudicotyledons</taxon>
        <taxon>Gunneridae</taxon>
        <taxon>Pentapetalae</taxon>
        <taxon>asterids</taxon>
        <taxon>lamiids</taxon>
        <taxon>Gentianales</taxon>
        <taxon>Rubiaceae</taxon>
        <taxon>Cinchonoideae</taxon>
        <taxon>Cinchoneae</taxon>
        <taxon>Cinchona</taxon>
    </lineage>
</organism>